<feature type="transmembrane region" description="Helical" evidence="1">
    <location>
        <begin position="199"/>
        <end position="219"/>
    </location>
</feature>
<evidence type="ECO:0000256" key="1">
    <source>
        <dbReference type="SAM" id="Phobius"/>
    </source>
</evidence>
<dbReference type="Proteomes" id="UP001143372">
    <property type="component" value="Unassembled WGS sequence"/>
</dbReference>
<feature type="domain" description="PepSY" evidence="2">
    <location>
        <begin position="63"/>
        <end position="119"/>
    </location>
</feature>
<dbReference type="EMBL" id="BSFI01000001">
    <property type="protein sequence ID" value="GLK66426.1"/>
    <property type="molecule type" value="Genomic_DNA"/>
</dbReference>
<feature type="transmembrane region" description="Helical" evidence="1">
    <location>
        <begin position="147"/>
        <end position="170"/>
    </location>
</feature>
<protein>
    <recommendedName>
        <fullName evidence="2">PepSY domain-containing protein</fullName>
    </recommendedName>
</protein>
<keyword evidence="1" id="KW-0472">Membrane</keyword>
<feature type="transmembrane region" description="Helical" evidence="1">
    <location>
        <begin position="342"/>
        <end position="362"/>
    </location>
</feature>
<evidence type="ECO:0000259" key="2">
    <source>
        <dbReference type="Pfam" id="PF03413"/>
    </source>
</evidence>
<dbReference type="Pfam" id="PF03929">
    <property type="entry name" value="PepSY_TM"/>
    <property type="match status" value="1"/>
</dbReference>
<name>A0A9W6IYD1_9HYPH</name>
<dbReference type="PANTHER" id="PTHR34219">
    <property type="entry name" value="IRON-REGULATED INNER MEMBRANE PROTEIN-RELATED"/>
    <property type="match status" value="1"/>
</dbReference>
<dbReference type="InterPro" id="IPR025711">
    <property type="entry name" value="PepSY"/>
</dbReference>
<dbReference type="InterPro" id="IPR005625">
    <property type="entry name" value="PepSY-ass_TM"/>
</dbReference>
<feature type="transmembrane region" description="Helical" evidence="1">
    <location>
        <begin position="12"/>
        <end position="36"/>
    </location>
</feature>
<dbReference type="PANTHER" id="PTHR34219:SF8">
    <property type="entry name" value="PEPSY DOMAIN-CONTAINING PROTEIN"/>
    <property type="match status" value="1"/>
</dbReference>
<dbReference type="Pfam" id="PF03413">
    <property type="entry name" value="PepSY"/>
    <property type="match status" value="1"/>
</dbReference>
<keyword evidence="4" id="KW-1185">Reference proteome</keyword>
<gene>
    <name evidence="3" type="ORF">GCM10008179_00640</name>
</gene>
<dbReference type="AlphaFoldDB" id="A0A9W6IYD1"/>
<accession>A0A9W6IYD1</accession>
<evidence type="ECO:0000313" key="4">
    <source>
        <dbReference type="Proteomes" id="UP001143372"/>
    </source>
</evidence>
<keyword evidence="1" id="KW-0812">Transmembrane</keyword>
<dbReference type="RefSeq" id="WP_271166692.1">
    <property type="nucleotide sequence ID" value="NZ_BSFI01000001.1"/>
</dbReference>
<evidence type="ECO:0000313" key="3">
    <source>
        <dbReference type="EMBL" id="GLK66426.1"/>
    </source>
</evidence>
<sequence>MAKKGSSSRVWLLVHSWLALPIWAFLFFVCLTGTIATVSHEIMWLVDPGMRALAPSDDAKPLGYDALLDAIERQRPGVAVEDITPPTASGFATTFDATTPEGVSVHLHVDPYTGAIQGERSGFDFPQFIRALHGWLLTPWSGGGFAIGWYLVAMLSLPLLGSLITGLVVYKKFWRGYLNPRLRTANGARIFWGDLHRLAGVWSIPFIAIISLSALWFLIEAALWDSGVSISTEGAPAVVAREHVPTGPRPDRLSVDRAIEAARRSLPGFEPRYIRTPGDAYATMTMQGRGAFPLLDEKASVNPYTYELAGARKISDLTGLELVTESMRPLHVGDFGGLWLKLAYFAFGLTLTAMVFSGMMIWTKRTAQATAKLVRAVRSTSAFPEPAE</sequence>
<proteinExistence type="predicted"/>
<reference evidence="3" key="1">
    <citation type="journal article" date="2014" name="Int. J. Syst. Evol. Microbiol.">
        <title>Complete genome sequence of Corynebacterium casei LMG S-19264T (=DSM 44701T), isolated from a smear-ripened cheese.</title>
        <authorList>
            <consortium name="US DOE Joint Genome Institute (JGI-PGF)"/>
            <person name="Walter F."/>
            <person name="Albersmeier A."/>
            <person name="Kalinowski J."/>
            <person name="Ruckert C."/>
        </authorList>
    </citation>
    <scope>NUCLEOTIDE SEQUENCE</scope>
    <source>
        <strain evidence="3">VKM B-2347</strain>
    </source>
</reference>
<reference evidence="3" key="2">
    <citation type="submission" date="2023-01" db="EMBL/GenBank/DDBJ databases">
        <authorList>
            <person name="Sun Q."/>
            <person name="Evtushenko L."/>
        </authorList>
    </citation>
    <scope>NUCLEOTIDE SEQUENCE</scope>
    <source>
        <strain evidence="3">VKM B-2347</strain>
    </source>
</reference>
<comment type="caution">
    <text evidence="3">The sequence shown here is derived from an EMBL/GenBank/DDBJ whole genome shotgun (WGS) entry which is preliminary data.</text>
</comment>
<keyword evidence="1" id="KW-1133">Transmembrane helix</keyword>
<organism evidence="3 4">
    <name type="scientific">Hansschlegelia plantiphila</name>
    <dbReference type="NCBI Taxonomy" id="374655"/>
    <lineage>
        <taxon>Bacteria</taxon>
        <taxon>Pseudomonadati</taxon>
        <taxon>Pseudomonadota</taxon>
        <taxon>Alphaproteobacteria</taxon>
        <taxon>Hyphomicrobiales</taxon>
        <taxon>Methylopilaceae</taxon>
        <taxon>Hansschlegelia</taxon>
    </lineage>
</organism>